<reference evidence="2" key="1">
    <citation type="submission" date="2022-05" db="EMBL/GenBank/DDBJ databases">
        <title>The Musa troglodytarum L. genome provides insights into the mechanism of non-climacteric behaviour and enrichment of carotenoids.</title>
        <authorList>
            <person name="Wang J."/>
        </authorList>
    </citation>
    <scope>NUCLEOTIDE SEQUENCE</scope>
    <source>
        <tissue evidence="2">Leaf</tissue>
    </source>
</reference>
<evidence type="ECO:0000256" key="1">
    <source>
        <dbReference type="SAM" id="MobiDB-lite"/>
    </source>
</evidence>
<dbReference type="EMBL" id="CP097510">
    <property type="protein sequence ID" value="URE24564.1"/>
    <property type="molecule type" value="Genomic_DNA"/>
</dbReference>
<name>A0A9E7H6R9_9LILI</name>
<accession>A0A9E7H6R9</accession>
<protein>
    <submittedName>
        <fullName evidence="2">Uncharacterized protein</fullName>
    </submittedName>
</protein>
<dbReference type="AlphaFoldDB" id="A0A9E7H6R9"/>
<dbReference type="Proteomes" id="UP001055439">
    <property type="component" value="Chromosome 8"/>
</dbReference>
<evidence type="ECO:0000313" key="2">
    <source>
        <dbReference type="EMBL" id="URE24564.1"/>
    </source>
</evidence>
<organism evidence="2 3">
    <name type="scientific">Musa troglodytarum</name>
    <name type="common">fe'i banana</name>
    <dbReference type="NCBI Taxonomy" id="320322"/>
    <lineage>
        <taxon>Eukaryota</taxon>
        <taxon>Viridiplantae</taxon>
        <taxon>Streptophyta</taxon>
        <taxon>Embryophyta</taxon>
        <taxon>Tracheophyta</taxon>
        <taxon>Spermatophyta</taxon>
        <taxon>Magnoliopsida</taxon>
        <taxon>Liliopsida</taxon>
        <taxon>Zingiberales</taxon>
        <taxon>Musaceae</taxon>
        <taxon>Musa</taxon>
    </lineage>
</organism>
<proteinExistence type="predicted"/>
<gene>
    <name evidence="2" type="ORF">MUK42_15741</name>
</gene>
<evidence type="ECO:0000313" key="3">
    <source>
        <dbReference type="Proteomes" id="UP001055439"/>
    </source>
</evidence>
<feature type="region of interest" description="Disordered" evidence="1">
    <location>
        <begin position="39"/>
        <end position="64"/>
    </location>
</feature>
<feature type="compositionally biased region" description="Polar residues" evidence="1">
    <location>
        <begin position="55"/>
        <end position="64"/>
    </location>
</feature>
<dbReference type="OrthoDB" id="21449at2759"/>
<sequence length="182" mass="19702">MGEEMHVFSVAVLCVERPTMREVVVQTLSGFPQHVAEVQPPFSSSSPHYPPLEGEQSQPRRQGEQTLQAICRPLGLAISEMQQLQKRARKMYSSTRCLNRSTSILGFPASAATPASLPFPLGSGGRSGTAAAPCDEAAILCLLIVKKDHKHPRICDPFPPSIKLLARIVGELGFKEGGNQTI</sequence>
<keyword evidence="3" id="KW-1185">Reference proteome</keyword>